<sequence length="335" mass="37637">MTSYGFRLFQLELVRRDGRTPQPWVYDKDGQQFSRSAELLRLLTAKCTVVERGLPLGPDARPLTDAERRTRPVFTIERIDALGPSIFLEIRYGRHRDEDVGLPIADDSGVAVDLTDIAPTRRYRIGIFPPSTGTRGVLAVEAISRACPSKYLVRWARSWAQEHALTDPAQDSQDWHKVTARAAMDPGLLENYLQQAEAQTIFLVQRHETASRRRDTERFRIEAAVLSNQSESVMTRVGDAIVAEAADEDADAQFASDLGEILGHGIEELDIDDGWVVVDIPAVGRQQISPSRIPEIFVYPIDNERPSDQRFRTEVKAAVLRIQRSIGATIDMSSW</sequence>
<protein>
    <submittedName>
        <fullName evidence="1">Uncharacterized protein</fullName>
    </submittedName>
</protein>
<dbReference type="EMBL" id="JAKGCU010000001">
    <property type="protein sequence ID" value="MCF3937170.1"/>
    <property type="molecule type" value="Genomic_DNA"/>
</dbReference>
<keyword evidence="2" id="KW-1185">Reference proteome</keyword>
<evidence type="ECO:0000313" key="2">
    <source>
        <dbReference type="Proteomes" id="UP001108089"/>
    </source>
</evidence>
<name>A0ABS9DFW8_9ACTN</name>
<reference evidence="1" key="1">
    <citation type="submission" date="2022-01" db="EMBL/GenBank/DDBJ databases">
        <title>Gordonia xiamenensis sp. nov., isolated from surface seawater in Xiamen.</title>
        <authorList>
            <person name="He Y.F."/>
        </authorList>
    </citation>
    <scope>NUCLEOTIDE SEQUENCE</scope>
    <source>
        <strain evidence="1">GW1C4-4</strain>
    </source>
</reference>
<comment type="caution">
    <text evidence="1">The sequence shown here is derived from an EMBL/GenBank/DDBJ whole genome shotgun (WGS) entry which is preliminary data.</text>
</comment>
<organism evidence="1 2">
    <name type="scientific">Gordonia tangerina</name>
    <dbReference type="NCBI Taxonomy" id="2911060"/>
    <lineage>
        <taxon>Bacteria</taxon>
        <taxon>Bacillati</taxon>
        <taxon>Actinomycetota</taxon>
        <taxon>Actinomycetes</taxon>
        <taxon>Mycobacteriales</taxon>
        <taxon>Gordoniaceae</taxon>
        <taxon>Gordonia</taxon>
    </lineage>
</organism>
<evidence type="ECO:0000313" key="1">
    <source>
        <dbReference type="EMBL" id="MCF3937170.1"/>
    </source>
</evidence>
<dbReference type="RefSeq" id="WP_235721777.1">
    <property type="nucleotide sequence ID" value="NZ_JAKGCU010000001.1"/>
</dbReference>
<dbReference type="Proteomes" id="UP001108089">
    <property type="component" value="Unassembled WGS sequence"/>
</dbReference>
<proteinExistence type="predicted"/>
<gene>
    <name evidence="1" type="ORF">L1892_02085</name>
</gene>
<accession>A0ABS9DFW8</accession>